<dbReference type="Proteomes" id="UP000034231">
    <property type="component" value="Unassembled WGS sequence"/>
</dbReference>
<name>A0A0G0KHM9_9BACT</name>
<gene>
    <name evidence="1" type="ORF">US68_C0026G0003</name>
</gene>
<evidence type="ECO:0000313" key="2">
    <source>
        <dbReference type="Proteomes" id="UP000034231"/>
    </source>
</evidence>
<protein>
    <submittedName>
        <fullName evidence="1">Uncharacterized protein</fullName>
    </submittedName>
</protein>
<organism evidence="1 2">
    <name type="scientific">Candidatus Shapirobacteria bacterium GW2011_GWE1_38_10</name>
    <dbReference type="NCBI Taxonomy" id="1618488"/>
    <lineage>
        <taxon>Bacteria</taxon>
        <taxon>Candidatus Shapironibacteriota</taxon>
    </lineage>
</organism>
<accession>A0A0G0KHM9</accession>
<evidence type="ECO:0000313" key="1">
    <source>
        <dbReference type="EMBL" id="KKQ48689.1"/>
    </source>
</evidence>
<proteinExistence type="predicted"/>
<sequence>MEDKKEQLLAELKKYEEKLLQIRKDCNDFKAGGSRYGDEYGEIQSKVYSEMIATVKGELKKLERKT</sequence>
<reference evidence="1 2" key="1">
    <citation type="journal article" date="2015" name="Nature">
        <title>rRNA introns, odd ribosomes, and small enigmatic genomes across a large radiation of phyla.</title>
        <authorList>
            <person name="Brown C.T."/>
            <person name="Hug L.A."/>
            <person name="Thomas B.C."/>
            <person name="Sharon I."/>
            <person name="Castelle C.J."/>
            <person name="Singh A."/>
            <person name="Wilkins M.J."/>
            <person name="Williams K.H."/>
            <person name="Banfield J.F."/>
        </authorList>
    </citation>
    <scope>NUCLEOTIDE SEQUENCE [LARGE SCALE GENOMIC DNA]</scope>
</reference>
<dbReference type="EMBL" id="LBTX01000026">
    <property type="protein sequence ID" value="KKQ48689.1"/>
    <property type="molecule type" value="Genomic_DNA"/>
</dbReference>
<comment type="caution">
    <text evidence="1">The sequence shown here is derived from an EMBL/GenBank/DDBJ whole genome shotgun (WGS) entry which is preliminary data.</text>
</comment>
<dbReference type="AlphaFoldDB" id="A0A0G0KHM9"/>